<evidence type="ECO:0000256" key="5">
    <source>
        <dbReference type="ARBA" id="ARBA00023136"/>
    </source>
</evidence>
<feature type="binding site" evidence="6">
    <location>
        <position position="241"/>
    </location>
    <ligand>
        <name>Zn(2+)</name>
        <dbReference type="ChEBI" id="CHEBI:29105"/>
        <note>catalytic</note>
    </ligand>
</feature>
<accession>A0A841LAX8</accession>
<dbReference type="GO" id="GO:0046872">
    <property type="term" value="F:metal ion binding"/>
    <property type="evidence" value="ECO:0007669"/>
    <property type="project" value="UniProtKB-KW"/>
</dbReference>
<feature type="transmembrane region" description="Helical" evidence="7">
    <location>
        <begin position="176"/>
        <end position="193"/>
    </location>
</feature>
<evidence type="ECO:0008006" key="11">
    <source>
        <dbReference type="Google" id="ProtNLM"/>
    </source>
</evidence>
<feature type="transmembrane region" description="Helical" evidence="7">
    <location>
        <begin position="98"/>
        <end position="117"/>
    </location>
</feature>
<comment type="cofactor">
    <cofactor evidence="6">
        <name>Zn(2+)</name>
        <dbReference type="ChEBI" id="CHEBI:29105"/>
    </cofactor>
</comment>
<keyword evidence="6" id="KW-0862">Zinc</keyword>
<evidence type="ECO:0000256" key="3">
    <source>
        <dbReference type="ARBA" id="ARBA00022801"/>
    </source>
</evidence>
<keyword evidence="6" id="KW-0479">Metal-binding</keyword>
<feature type="binding site" evidence="6">
    <location>
        <position position="237"/>
    </location>
    <ligand>
        <name>Zn(2+)</name>
        <dbReference type="ChEBI" id="CHEBI:29105"/>
        <note>catalytic</note>
    </ligand>
</feature>
<dbReference type="GO" id="GO:0016811">
    <property type="term" value="F:hydrolase activity, acting on carbon-nitrogen (but not peptide) bonds, in linear amides"/>
    <property type="evidence" value="ECO:0007669"/>
    <property type="project" value="InterPro"/>
</dbReference>
<sequence>MAPKISARSVAGALSLTALSAFGVFAALSALGPNWAAYAPATCTATHCFCELPRTGALVLQPANSWSSFGYVLIGFVMIIIAGAPTGQSAMSPLATRVLGLTAIIVGIGSALMHATLTLWGQFLDVLGMYLVGSFLLVRALARWRRIPDGRAIALYAALCIMLTTVLILLPEVRRWLFAVLLVLAILIELAFARPLRRGARLADYLGGILATAVAFGFWIVDQNGVVCAPESLLQGHAVWHALGAASLWLSFRYYHSEQSWNARPEAGARSTAA</sequence>
<comment type="subcellular location">
    <subcellularLocation>
        <location evidence="1">Membrane</location>
        <topology evidence="1">Multi-pass membrane protein</topology>
    </subcellularLocation>
</comment>
<keyword evidence="4 7" id="KW-1133">Transmembrane helix</keyword>
<dbReference type="AlphaFoldDB" id="A0A841LAX8"/>
<proteinExistence type="predicted"/>
<dbReference type="Proteomes" id="UP000538147">
    <property type="component" value="Unassembled WGS sequence"/>
</dbReference>
<dbReference type="Pfam" id="PF05875">
    <property type="entry name" value="Ceramidase"/>
    <property type="match status" value="1"/>
</dbReference>
<keyword evidence="8" id="KW-0732">Signal</keyword>
<reference evidence="9 10" key="1">
    <citation type="submission" date="2020-08" db="EMBL/GenBank/DDBJ databases">
        <title>Genomic Encyclopedia of Type Strains, Phase IV (KMG-IV): sequencing the most valuable type-strain genomes for metagenomic binning, comparative biology and taxonomic classification.</title>
        <authorList>
            <person name="Goeker M."/>
        </authorList>
    </citation>
    <scope>NUCLEOTIDE SEQUENCE [LARGE SCALE GENOMIC DNA]</scope>
    <source>
        <strain evidence="9 10">DSM 102189</strain>
    </source>
</reference>
<dbReference type="InterPro" id="IPR008901">
    <property type="entry name" value="ACER"/>
</dbReference>
<dbReference type="GO" id="GO:0016020">
    <property type="term" value="C:membrane"/>
    <property type="evidence" value="ECO:0007669"/>
    <property type="project" value="UniProtKB-SubCell"/>
</dbReference>
<feature type="signal peptide" evidence="8">
    <location>
        <begin position="1"/>
        <end position="26"/>
    </location>
</feature>
<evidence type="ECO:0000313" key="10">
    <source>
        <dbReference type="Proteomes" id="UP000538147"/>
    </source>
</evidence>
<keyword evidence="5 7" id="KW-0472">Membrane</keyword>
<feature type="transmembrane region" description="Helical" evidence="7">
    <location>
        <begin position="68"/>
        <end position="86"/>
    </location>
</feature>
<feature type="binding site" evidence="6">
    <location>
        <position position="114"/>
    </location>
    <ligand>
        <name>Zn(2+)</name>
        <dbReference type="ChEBI" id="CHEBI:29105"/>
        <note>catalytic</note>
    </ligand>
</feature>
<evidence type="ECO:0000256" key="7">
    <source>
        <dbReference type="SAM" id="Phobius"/>
    </source>
</evidence>
<keyword evidence="10" id="KW-1185">Reference proteome</keyword>
<keyword evidence="3" id="KW-0378">Hydrolase</keyword>
<dbReference type="RefSeq" id="WP_184202861.1">
    <property type="nucleotide sequence ID" value="NZ_JACIIV010000040.1"/>
</dbReference>
<gene>
    <name evidence="9" type="ORF">FHS79_003487</name>
</gene>
<evidence type="ECO:0000256" key="1">
    <source>
        <dbReference type="ARBA" id="ARBA00004141"/>
    </source>
</evidence>
<feature type="chain" id="PRO_5032933784" description="Ceramidase" evidence="8">
    <location>
        <begin position="27"/>
        <end position="274"/>
    </location>
</feature>
<evidence type="ECO:0000256" key="6">
    <source>
        <dbReference type="PIRSR" id="PIRSR608901-2"/>
    </source>
</evidence>
<feature type="transmembrane region" description="Helical" evidence="7">
    <location>
        <begin position="153"/>
        <end position="170"/>
    </location>
</feature>
<feature type="transmembrane region" description="Helical" evidence="7">
    <location>
        <begin position="205"/>
        <end position="221"/>
    </location>
</feature>
<keyword evidence="2 7" id="KW-0812">Transmembrane</keyword>
<comment type="caution">
    <text evidence="9">The sequence shown here is derived from an EMBL/GenBank/DDBJ whole genome shotgun (WGS) entry which is preliminary data.</text>
</comment>
<evidence type="ECO:0000313" key="9">
    <source>
        <dbReference type="EMBL" id="MBB6229286.1"/>
    </source>
</evidence>
<feature type="transmembrane region" description="Helical" evidence="7">
    <location>
        <begin position="233"/>
        <end position="252"/>
    </location>
</feature>
<dbReference type="EMBL" id="JACIIV010000040">
    <property type="protein sequence ID" value="MBB6229286.1"/>
    <property type="molecule type" value="Genomic_DNA"/>
</dbReference>
<dbReference type="GO" id="GO:0006672">
    <property type="term" value="P:ceramide metabolic process"/>
    <property type="evidence" value="ECO:0007669"/>
    <property type="project" value="InterPro"/>
</dbReference>
<evidence type="ECO:0000256" key="8">
    <source>
        <dbReference type="SAM" id="SignalP"/>
    </source>
</evidence>
<name>A0A841LAX8_9SPHN</name>
<organism evidence="9 10">
    <name type="scientific">Polymorphobacter multimanifer</name>
    <dbReference type="NCBI Taxonomy" id="1070431"/>
    <lineage>
        <taxon>Bacteria</taxon>
        <taxon>Pseudomonadati</taxon>
        <taxon>Pseudomonadota</taxon>
        <taxon>Alphaproteobacteria</taxon>
        <taxon>Sphingomonadales</taxon>
        <taxon>Sphingosinicellaceae</taxon>
        <taxon>Polymorphobacter</taxon>
    </lineage>
</organism>
<protein>
    <recommendedName>
        <fullName evidence="11">Ceramidase</fullName>
    </recommendedName>
</protein>
<evidence type="ECO:0000256" key="4">
    <source>
        <dbReference type="ARBA" id="ARBA00022989"/>
    </source>
</evidence>
<feature type="transmembrane region" description="Helical" evidence="7">
    <location>
        <begin position="123"/>
        <end position="141"/>
    </location>
</feature>
<evidence type="ECO:0000256" key="2">
    <source>
        <dbReference type="ARBA" id="ARBA00022692"/>
    </source>
</evidence>